<keyword evidence="3" id="KW-1185">Reference proteome</keyword>
<protein>
    <submittedName>
        <fullName evidence="2">Uncharacterized protein</fullName>
    </submittedName>
</protein>
<evidence type="ECO:0000313" key="3">
    <source>
        <dbReference type="Proteomes" id="UP001054252"/>
    </source>
</evidence>
<dbReference type="AlphaFoldDB" id="A0AAV5JU50"/>
<name>A0AAV5JU50_9ROSI</name>
<comment type="caution">
    <text evidence="2">The sequence shown here is derived from an EMBL/GenBank/DDBJ whole genome shotgun (WGS) entry which is preliminary data.</text>
</comment>
<proteinExistence type="predicted"/>
<organism evidence="2 3">
    <name type="scientific">Rubroshorea leprosula</name>
    <dbReference type="NCBI Taxonomy" id="152421"/>
    <lineage>
        <taxon>Eukaryota</taxon>
        <taxon>Viridiplantae</taxon>
        <taxon>Streptophyta</taxon>
        <taxon>Embryophyta</taxon>
        <taxon>Tracheophyta</taxon>
        <taxon>Spermatophyta</taxon>
        <taxon>Magnoliopsida</taxon>
        <taxon>eudicotyledons</taxon>
        <taxon>Gunneridae</taxon>
        <taxon>Pentapetalae</taxon>
        <taxon>rosids</taxon>
        <taxon>malvids</taxon>
        <taxon>Malvales</taxon>
        <taxon>Dipterocarpaceae</taxon>
        <taxon>Rubroshorea</taxon>
    </lineage>
</organism>
<evidence type="ECO:0000256" key="1">
    <source>
        <dbReference type="SAM" id="MobiDB-lite"/>
    </source>
</evidence>
<reference evidence="2 3" key="1">
    <citation type="journal article" date="2021" name="Commun. Biol.">
        <title>The genome of Shorea leprosula (Dipterocarpaceae) highlights the ecological relevance of drought in aseasonal tropical rainforests.</title>
        <authorList>
            <person name="Ng K.K.S."/>
            <person name="Kobayashi M.J."/>
            <person name="Fawcett J.A."/>
            <person name="Hatakeyama M."/>
            <person name="Paape T."/>
            <person name="Ng C.H."/>
            <person name="Ang C.C."/>
            <person name="Tnah L.H."/>
            <person name="Lee C.T."/>
            <person name="Nishiyama T."/>
            <person name="Sese J."/>
            <person name="O'Brien M.J."/>
            <person name="Copetti D."/>
            <person name="Mohd Noor M.I."/>
            <person name="Ong R.C."/>
            <person name="Putra M."/>
            <person name="Sireger I.Z."/>
            <person name="Indrioko S."/>
            <person name="Kosugi Y."/>
            <person name="Izuno A."/>
            <person name="Isagi Y."/>
            <person name="Lee S.L."/>
            <person name="Shimizu K.K."/>
        </authorList>
    </citation>
    <scope>NUCLEOTIDE SEQUENCE [LARGE SCALE GENOMIC DNA]</scope>
    <source>
        <strain evidence="2">214</strain>
    </source>
</reference>
<feature type="region of interest" description="Disordered" evidence="1">
    <location>
        <begin position="1"/>
        <end position="34"/>
    </location>
</feature>
<sequence length="34" mass="3657">MASTEEREGGEMAMAHGIGKLYSSTNDKKVESLV</sequence>
<dbReference type="EMBL" id="BPVZ01000049">
    <property type="protein sequence ID" value="GKV18173.1"/>
    <property type="molecule type" value="Genomic_DNA"/>
</dbReference>
<dbReference type="Proteomes" id="UP001054252">
    <property type="component" value="Unassembled WGS sequence"/>
</dbReference>
<accession>A0AAV5JU50</accession>
<feature type="compositionally biased region" description="Basic and acidic residues" evidence="1">
    <location>
        <begin position="1"/>
        <end position="10"/>
    </location>
</feature>
<gene>
    <name evidence="2" type="ORF">SLEP1_g28594</name>
</gene>
<evidence type="ECO:0000313" key="2">
    <source>
        <dbReference type="EMBL" id="GKV18173.1"/>
    </source>
</evidence>